<evidence type="ECO:0000256" key="3">
    <source>
        <dbReference type="ARBA" id="ARBA00022801"/>
    </source>
</evidence>
<comment type="caution">
    <text evidence="8">The sequence shown here is derived from an EMBL/GenBank/DDBJ whole genome shotgun (WGS) entry which is preliminary data.</text>
</comment>
<evidence type="ECO:0000256" key="2">
    <source>
        <dbReference type="ARBA" id="ARBA00022729"/>
    </source>
</evidence>
<evidence type="ECO:0000256" key="5">
    <source>
        <dbReference type="ARBA" id="ARBA00023157"/>
    </source>
</evidence>
<evidence type="ECO:0000256" key="4">
    <source>
        <dbReference type="ARBA" id="ARBA00022825"/>
    </source>
</evidence>
<dbReference type="Gene3D" id="3.30.1640.30">
    <property type="match status" value="1"/>
</dbReference>
<feature type="chain" id="PRO_5042012207" description="Clip domain-containing protein" evidence="6">
    <location>
        <begin position="23"/>
        <end position="253"/>
    </location>
</feature>
<dbReference type="InterPro" id="IPR022700">
    <property type="entry name" value="CLIP"/>
</dbReference>
<name>A0AAE1GGH6_PETCI</name>
<dbReference type="GO" id="GO:0008236">
    <property type="term" value="F:serine-type peptidase activity"/>
    <property type="evidence" value="ECO:0007669"/>
    <property type="project" value="UniProtKB-KW"/>
</dbReference>
<dbReference type="InterPro" id="IPR038565">
    <property type="entry name" value="CLIP_sf"/>
</dbReference>
<keyword evidence="9" id="KW-1185">Reference proteome</keyword>
<keyword evidence="3" id="KW-0378">Hydrolase</keyword>
<organism evidence="8 9">
    <name type="scientific">Petrolisthes cinctipes</name>
    <name type="common">Flat porcelain crab</name>
    <dbReference type="NCBI Taxonomy" id="88211"/>
    <lineage>
        <taxon>Eukaryota</taxon>
        <taxon>Metazoa</taxon>
        <taxon>Ecdysozoa</taxon>
        <taxon>Arthropoda</taxon>
        <taxon>Crustacea</taxon>
        <taxon>Multicrustacea</taxon>
        <taxon>Malacostraca</taxon>
        <taxon>Eumalacostraca</taxon>
        <taxon>Eucarida</taxon>
        <taxon>Decapoda</taxon>
        <taxon>Pleocyemata</taxon>
        <taxon>Anomura</taxon>
        <taxon>Galatheoidea</taxon>
        <taxon>Porcellanidae</taxon>
        <taxon>Petrolisthes</taxon>
    </lineage>
</organism>
<dbReference type="GO" id="GO:0006508">
    <property type="term" value="P:proteolysis"/>
    <property type="evidence" value="ECO:0007669"/>
    <property type="project" value="UniProtKB-KW"/>
</dbReference>
<evidence type="ECO:0000313" key="9">
    <source>
        <dbReference type="Proteomes" id="UP001286313"/>
    </source>
</evidence>
<accession>A0AAE1GGH6</accession>
<proteinExistence type="predicted"/>
<reference evidence="8" key="1">
    <citation type="submission" date="2023-10" db="EMBL/GenBank/DDBJ databases">
        <title>Genome assemblies of two species of porcelain crab, Petrolisthes cinctipes and Petrolisthes manimaculis (Anomura: Porcellanidae).</title>
        <authorList>
            <person name="Angst P."/>
        </authorList>
    </citation>
    <scope>NUCLEOTIDE SEQUENCE</scope>
    <source>
        <strain evidence="8">PB745_01</strain>
        <tissue evidence="8">Gill</tissue>
    </source>
</reference>
<feature type="signal peptide" evidence="6">
    <location>
        <begin position="1"/>
        <end position="22"/>
    </location>
</feature>
<protein>
    <recommendedName>
        <fullName evidence="7">Clip domain-containing protein</fullName>
    </recommendedName>
</protein>
<keyword evidence="4" id="KW-0720">Serine protease</keyword>
<evidence type="ECO:0000259" key="7">
    <source>
        <dbReference type="Pfam" id="PF12032"/>
    </source>
</evidence>
<dbReference type="Pfam" id="PF12032">
    <property type="entry name" value="CLIP"/>
    <property type="match status" value="1"/>
</dbReference>
<dbReference type="Proteomes" id="UP001286313">
    <property type="component" value="Unassembled WGS sequence"/>
</dbReference>
<evidence type="ECO:0000256" key="1">
    <source>
        <dbReference type="ARBA" id="ARBA00022670"/>
    </source>
</evidence>
<sequence>MMVLSDMFFCWYLVLISTLTIAAQNATAPECPKVQIPYTDYTPVHLSADFFGTEQILEAEIHLFPPEYHNNTIPWTLKFEVRDSKDPRLSRVATVDISWSELWDQLTMVCVRDISSTTITFPWSKRLMKATPPIVMKLKIGNGWFRAYEVMKDEDKRERFVGQHNCHQQDQLIIPHIEMYAKCPLGNCGSLASCKKAAGEVCSTIGTPVGTCILFVQCTSLSQAIDTLSINDFLRYYGCGVNSSGEVRVCCPP</sequence>
<feature type="domain" description="Clip" evidence="7">
    <location>
        <begin position="202"/>
        <end position="251"/>
    </location>
</feature>
<gene>
    <name evidence="8" type="ORF">Pcinc_004690</name>
</gene>
<keyword evidence="2 6" id="KW-0732">Signal</keyword>
<dbReference type="AlphaFoldDB" id="A0AAE1GGH6"/>
<keyword evidence="1" id="KW-0645">Protease</keyword>
<evidence type="ECO:0000313" key="8">
    <source>
        <dbReference type="EMBL" id="KAK3891391.1"/>
    </source>
</evidence>
<dbReference type="EMBL" id="JAWQEG010000347">
    <property type="protein sequence ID" value="KAK3891391.1"/>
    <property type="molecule type" value="Genomic_DNA"/>
</dbReference>
<keyword evidence="5" id="KW-1015">Disulfide bond</keyword>
<evidence type="ECO:0000256" key="6">
    <source>
        <dbReference type="SAM" id="SignalP"/>
    </source>
</evidence>